<dbReference type="RefSeq" id="WP_109969578.1">
    <property type="nucleotide sequence ID" value="NZ_CP176093.1"/>
</dbReference>
<dbReference type="EMBL" id="QGMY01000010">
    <property type="protein sequence ID" value="PWR70706.1"/>
    <property type="molecule type" value="Genomic_DNA"/>
</dbReference>
<name>A0A2V2MZ64_9EURY</name>
<dbReference type="AlphaFoldDB" id="A0A2V2MZ64"/>
<dbReference type="InterPro" id="IPR029044">
    <property type="entry name" value="Nucleotide-diphossugar_trans"/>
</dbReference>
<keyword evidence="2" id="KW-0808">Transferase</keyword>
<comment type="caution">
    <text evidence="2">The sequence shown here is derived from an EMBL/GenBank/DDBJ whole genome shotgun (WGS) entry which is preliminary data.</text>
</comment>
<dbReference type="Pfam" id="PF00483">
    <property type="entry name" value="NTP_transferase"/>
    <property type="match status" value="1"/>
</dbReference>
<accession>A0A2V2MZ64</accession>
<evidence type="ECO:0000313" key="3">
    <source>
        <dbReference type="Proteomes" id="UP000245657"/>
    </source>
</evidence>
<dbReference type="CDD" id="cd02524">
    <property type="entry name" value="G1P_cytidylyltransferase"/>
    <property type="match status" value="1"/>
</dbReference>
<keyword evidence="2" id="KW-0548">Nucleotidyltransferase</keyword>
<dbReference type="SUPFAM" id="SSF53448">
    <property type="entry name" value="Nucleotide-diphospho-sugar transferases"/>
    <property type="match status" value="1"/>
</dbReference>
<dbReference type="InterPro" id="IPR046981">
    <property type="entry name" value="G1P_cyt_trans"/>
</dbReference>
<keyword evidence="3" id="KW-1185">Reference proteome</keyword>
<sequence length="261" mass="30162">MQVVILCGGLGTRLKEETEFRPKPMVPIGGRPILWHIMQLYSRFGHQEFILALGYKGDQIKEYFYHYELMNSDVSIEFGAESKMTFYPRHDEVAGWKVTLVDTGELSLKGARIKRIEKFVHDDLFLMTYGDGLSDLNLDQLITFHQSHGKMVTLTGVSPASQFGEMKIIGDQIVKFKEKPEVSTHYVNGGYYICNRKIFDYLTLDDLCDFETGLLELLAEKGELMIYRHSGKWACMDTLRDVQYLNHLWAENKAFWKVPPQ</sequence>
<gene>
    <name evidence="2" type="primary">rfbF</name>
    <name evidence="2" type="ORF">DK846_13935</name>
</gene>
<dbReference type="PANTHER" id="PTHR47183:SF1">
    <property type="entry name" value="GLUCOSE-1-PHOSPHATE CYTIDYLYLTRANSFERASE"/>
    <property type="match status" value="1"/>
</dbReference>
<proteinExistence type="predicted"/>
<dbReference type="InterPro" id="IPR005835">
    <property type="entry name" value="NTP_transferase_dom"/>
</dbReference>
<protein>
    <submittedName>
        <fullName evidence="2">Glucose-1-phosphate cytidylyltransferase</fullName>
    </submittedName>
</protein>
<dbReference type="Gene3D" id="3.90.550.10">
    <property type="entry name" value="Spore Coat Polysaccharide Biosynthesis Protein SpsA, Chain A"/>
    <property type="match status" value="1"/>
</dbReference>
<organism evidence="2 3">
    <name type="scientific">Methanospirillum lacunae</name>
    <dbReference type="NCBI Taxonomy" id="668570"/>
    <lineage>
        <taxon>Archaea</taxon>
        <taxon>Methanobacteriati</taxon>
        <taxon>Methanobacteriota</taxon>
        <taxon>Stenosarchaea group</taxon>
        <taxon>Methanomicrobia</taxon>
        <taxon>Methanomicrobiales</taxon>
        <taxon>Methanospirillaceae</taxon>
        <taxon>Methanospirillum</taxon>
    </lineage>
</organism>
<feature type="domain" description="Nucleotidyl transferase" evidence="1">
    <location>
        <begin position="3"/>
        <end position="233"/>
    </location>
</feature>
<dbReference type="OrthoDB" id="15372at2157"/>
<dbReference type="GeneID" id="97548410"/>
<evidence type="ECO:0000313" key="2">
    <source>
        <dbReference type="EMBL" id="PWR70706.1"/>
    </source>
</evidence>
<evidence type="ECO:0000259" key="1">
    <source>
        <dbReference type="Pfam" id="PF00483"/>
    </source>
</evidence>
<dbReference type="GO" id="GO:0047343">
    <property type="term" value="F:glucose-1-phosphate cytidylyltransferase activity"/>
    <property type="evidence" value="ECO:0007669"/>
    <property type="project" value="InterPro"/>
</dbReference>
<dbReference type="PANTHER" id="PTHR47183">
    <property type="entry name" value="GLUCOSE-1-PHOSPHATE CYTIDYLYLTRANSFERASE-RELATED"/>
    <property type="match status" value="1"/>
</dbReference>
<dbReference type="InterPro" id="IPR013446">
    <property type="entry name" value="G1P_cyt_trans-like"/>
</dbReference>
<reference evidence="2 3" key="1">
    <citation type="submission" date="2018-05" db="EMBL/GenBank/DDBJ databases">
        <title>Draft genome of Methanospirillum lacunae Ki8-1.</title>
        <authorList>
            <person name="Dueholm M.S."/>
            <person name="Nielsen P.H."/>
            <person name="Bakmann L.F."/>
            <person name="Otzen D.E."/>
        </authorList>
    </citation>
    <scope>NUCLEOTIDE SEQUENCE [LARGE SCALE GENOMIC DNA]</scope>
    <source>
        <strain evidence="2 3">Ki8-1</strain>
    </source>
</reference>
<dbReference type="Proteomes" id="UP000245657">
    <property type="component" value="Unassembled WGS sequence"/>
</dbReference>
<dbReference type="NCBIfam" id="TIGR02623">
    <property type="entry name" value="G1P_cyt_trans"/>
    <property type="match status" value="1"/>
</dbReference>